<evidence type="ECO:0000313" key="4">
    <source>
        <dbReference type="Proteomes" id="UP000054217"/>
    </source>
</evidence>
<dbReference type="OrthoDB" id="10331175at2759"/>
<dbReference type="Proteomes" id="UP000054217">
    <property type="component" value="Unassembled WGS sequence"/>
</dbReference>
<keyword evidence="1" id="KW-1133">Transmembrane helix</keyword>
<sequence>MLAHFGLGIETVVMELANHEASILTQLTFSGVAPSLVVITLAEVLIMVLLCTLFYESGSGSVFPRTKRLLNTLIIYVVSRFLLIFLVTVADLVTVVIEQGTWSVGLSFILEKLYANSLLASLNSREYLRSQGAGTLSDLRIVDIYLANLPELPREIESSQGGARRFDVSETAVIDITIDPALLNRITTPRREEEL</sequence>
<dbReference type="STRING" id="870435.A0A0C3P271"/>
<feature type="domain" description="DUF6534" evidence="2">
    <location>
        <begin position="41"/>
        <end position="127"/>
    </location>
</feature>
<evidence type="ECO:0000313" key="3">
    <source>
        <dbReference type="EMBL" id="KIO07140.1"/>
    </source>
</evidence>
<gene>
    <name evidence="3" type="ORF">M404DRAFT_429699</name>
</gene>
<organism evidence="3 4">
    <name type="scientific">Pisolithus tinctorius Marx 270</name>
    <dbReference type="NCBI Taxonomy" id="870435"/>
    <lineage>
        <taxon>Eukaryota</taxon>
        <taxon>Fungi</taxon>
        <taxon>Dikarya</taxon>
        <taxon>Basidiomycota</taxon>
        <taxon>Agaricomycotina</taxon>
        <taxon>Agaricomycetes</taxon>
        <taxon>Agaricomycetidae</taxon>
        <taxon>Boletales</taxon>
        <taxon>Sclerodermatineae</taxon>
        <taxon>Pisolithaceae</taxon>
        <taxon>Pisolithus</taxon>
    </lineage>
</organism>
<evidence type="ECO:0000259" key="2">
    <source>
        <dbReference type="Pfam" id="PF20152"/>
    </source>
</evidence>
<proteinExistence type="predicted"/>
<dbReference type="AlphaFoldDB" id="A0A0C3P271"/>
<dbReference type="EMBL" id="KN831961">
    <property type="protein sequence ID" value="KIO07140.1"/>
    <property type="molecule type" value="Genomic_DNA"/>
</dbReference>
<protein>
    <recommendedName>
        <fullName evidence="2">DUF6534 domain-containing protein</fullName>
    </recommendedName>
</protein>
<accession>A0A0C3P271</accession>
<dbReference type="Pfam" id="PF20152">
    <property type="entry name" value="DUF6534"/>
    <property type="match status" value="1"/>
</dbReference>
<evidence type="ECO:0000256" key="1">
    <source>
        <dbReference type="SAM" id="Phobius"/>
    </source>
</evidence>
<reference evidence="3 4" key="1">
    <citation type="submission" date="2014-04" db="EMBL/GenBank/DDBJ databases">
        <authorList>
            <consortium name="DOE Joint Genome Institute"/>
            <person name="Kuo A."/>
            <person name="Kohler A."/>
            <person name="Costa M.D."/>
            <person name="Nagy L.G."/>
            <person name="Floudas D."/>
            <person name="Copeland A."/>
            <person name="Barry K.W."/>
            <person name="Cichocki N."/>
            <person name="Veneault-Fourrey C."/>
            <person name="LaButti K."/>
            <person name="Lindquist E.A."/>
            <person name="Lipzen A."/>
            <person name="Lundell T."/>
            <person name="Morin E."/>
            <person name="Murat C."/>
            <person name="Sun H."/>
            <person name="Tunlid A."/>
            <person name="Henrissat B."/>
            <person name="Grigoriev I.V."/>
            <person name="Hibbett D.S."/>
            <person name="Martin F."/>
            <person name="Nordberg H.P."/>
            <person name="Cantor M.N."/>
            <person name="Hua S.X."/>
        </authorList>
    </citation>
    <scope>NUCLEOTIDE SEQUENCE [LARGE SCALE GENOMIC DNA]</scope>
    <source>
        <strain evidence="3 4">Marx 270</strain>
    </source>
</reference>
<dbReference type="InParanoid" id="A0A0C3P271"/>
<name>A0A0C3P271_PISTI</name>
<keyword evidence="4" id="KW-1185">Reference proteome</keyword>
<dbReference type="InterPro" id="IPR045339">
    <property type="entry name" value="DUF6534"/>
</dbReference>
<dbReference type="HOGENOM" id="CLU_046025_15_0_1"/>
<reference evidence="4" key="2">
    <citation type="submission" date="2015-01" db="EMBL/GenBank/DDBJ databases">
        <title>Evolutionary Origins and Diversification of the Mycorrhizal Mutualists.</title>
        <authorList>
            <consortium name="DOE Joint Genome Institute"/>
            <consortium name="Mycorrhizal Genomics Consortium"/>
            <person name="Kohler A."/>
            <person name="Kuo A."/>
            <person name="Nagy L.G."/>
            <person name="Floudas D."/>
            <person name="Copeland A."/>
            <person name="Barry K.W."/>
            <person name="Cichocki N."/>
            <person name="Veneault-Fourrey C."/>
            <person name="LaButti K."/>
            <person name="Lindquist E.A."/>
            <person name="Lipzen A."/>
            <person name="Lundell T."/>
            <person name="Morin E."/>
            <person name="Murat C."/>
            <person name="Riley R."/>
            <person name="Ohm R."/>
            <person name="Sun H."/>
            <person name="Tunlid A."/>
            <person name="Henrissat B."/>
            <person name="Grigoriev I.V."/>
            <person name="Hibbett D.S."/>
            <person name="Martin F."/>
        </authorList>
    </citation>
    <scope>NUCLEOTIDE SEQUENCE [LARGE SCALE GENOMIC DNA]</scope>
    <source>
        <strain evidence="4">Marx 270</strain>
    </source>
</reference>
<keyword evidence="1" id="KW-0472">Membrane</keyword>
<keyword evidence="1" id="KW-0812">Transmembrane</keyword>
<feature type="transmembrane region" description="Helical" evidence="1">
    <location>
        <begin position="69"/>
        <end position="90"/>
    </location>
</feature>
<feature type="transmembrane region" description="Helical" evidence="1">
    <location>
        <begin position="36"/>
        <end position="57"/>
    </location>
</feature>